<sequence length="384" mass="43369">GVPLSAFKDSFKILKQFELTAIKYLECLVDTTTIATKNRPASAFAQLETLNIEYMDGFEALCKGQPPQGFLRNLKHLEVFACSKFQAADELFHNREENQEHPLSNLQSLVLHELPELRWIFKGSPHSFTLQSLKVVNIDRCRKLKSLFPPSLIQSLVLLEELKIRGCQELVTLFADGEIESKTSSRPLCFPKLKTLRINVCSKLEYVVPVTLAQALPALALLSVSYCDELKQVFGMPNEQDRVQPLDSLLLPSLQDLELIWLRNLTSFAPQNYVVKAPSLKRLEAYGCSRVMNLPIQQANNQMQLTLGGVELSAFKEMLCNSKDHILKDFEDHKNLVPNLVDLEHLDGLISLSINSWRGGECLIGTTQAIMDFKCNDSQNFENC</sequence>
<dbReference type="InterPro" id="IPR032675">
    <property type="entry name" value="LRR_dom_sf"/>
</dbReference>
<proteinExistence type="predicted"/>
<dbReference type="PANTHER" id="PTHR33463">
    <property type="entry name" value="NB-ARC DOMAIN-CONTAINING PROTEIN-RELATED"/>
    <property type="match status" value="1"/>
</dbReference>
<evidence type="ECO:0000313" key="3">
    <source>
        <dbReference type="EMBL" id="MBA0850160.1"/>
    </source>
</evidence>
<dbReference type="Proteomes" id="UP000593576">
    <property type="component" value="Unassembled WGS sequence"/>
</dbReference>
<keyword evidence="1" id="KW-0611">Plant defense</keyword>
<evidence type="ECO:0000256" key="1">
    <source>
        <dbReference type="ARBA" id="ARBA00022821"/>
    </source>
</evidence>
<organism evidence="3 4">
    <name type="scientific">Gossypium schwendimanii</name>
    <name type="common">Cotton</name>
    <dbReference type="NCBI Taxonomy" id="34291"/>
    <lineage>
        <taxon>Eukaryota</taxon>
        <taxon>Viridiplantae</taxon>
        <taxon>Streptophyta</taxon>
        <taxon>Embryophyta</taxon>
        <taxon>Tracheophyta</taxon>
        <taxon>Spermatophyta</taxon>
        <taxon>Magnoliopsida</taxon>
        <taxon>eudicotyledons</taxon>
        <taxon>Gunneridae</taxon>
        <taxon>Pentapetalae</taxon>
        <taxon>rosids</taxon>
        <taxon>malvids</taxon>
        <taxon>Malvales</taxon>
        <taxon>Malvaceae</taxon>
        <taxon>Malvoideae</taxon>
        <taxon>Gossypium</taxon>
    </lineage>
</organism>
<evidence type="ECO:0000259" key="2">
    <source>
        <dbReference type="Pfam" id="PF23247"/>
    </source>
</evidence>
<accession>A0A7J9KUS1</accession>
<feature type="non-terminal residue" evidence="3">
    <location>
        <position position="384"/>
    </location>
</feature>
<feature type="domain" description="Disease resistance protein At4g27190-like leucine-rich repeats" evidence="2">
    <location>
        <begin position="33"/>
        <end position="168"/>
    </location>
</feature>
<evidence type="ECO:0000313" key="4">
    <source>
        <dbReference type="Proteomes" id="UP000593576"/>
    </source>
</evidence>
<name>A0A7J9KUS1_GOSSC</name>
<feature type="domain" description="Disease resistance protein At4g27190-like leucine-rich repeats" evidence="2">
    <location>
        <begin position="183"/>
        <end position="294"/>
    </location>
</feature>
<protein>
    <recommendedName>
        <fullName evidence="2">Disease resistance protein At4g27190-like leucine-rich repeats domain-containing protein</fullName>
    </recommendedName>
</protein>
<dbReference type="OrthoDB" id="998921at2759"/>
<reference evidence="3 4" key="1">
    <citation type="journal article" date="2019" name="Genome Biol. Evol.">
        <title>Insights into the evolution of the New World diploid cottons (Gossypium, subgenus Houzingenia) based on genome sequencing.</title>
        <authorList>
            <person name="Grover C.E."/>
            <person name="Arick M.A. 2nd"/>
            <person name="Thrash A."/>
            <person name="Conover J.L."/>
            <person name="Sanders W.S."/>
            <person name="Peterson D.G."/>
            <person name="Frelichowski J.E."/>
            <person name="Scheffler J.A."/>
            <person name="Scheffler B.E."/>
            <person name="Wendel J.F."/>
        </authorList>
    </citation>
    <scope>NUCLEOTIDE SEQUENCE [LARGE SCALE GENOMIC DNA]</scope>
    <source>
        <strain evidence="3">1</strain>
        <tissue evidence="3">Leaf</tissue>
    </source>
</reference>
<comment type="caution">
    <text evidence="3">The sequence shown here is derived from an EMBL/GenBank/DDBJ whole genome shotgun (WGS) entry which is preliminary data.</text>
</comment>
<dbReference type="InterPro" id="IPR057135">
    <property type="entry name" value="At4g27190-like_LRR"/>
</dbReference>
<dbReference type="EMBL" id="JABFAF010000002">
    <property type="protein sequence ID" value="MBA0850160.1"/>
    <property type="molecule type" value="Genomic_DNA"/>
</dbReference>
<dbReference type="Gene3D" id="3.80.10.10">
    <property type="entry name" value="Ribonuclease Inhibitor"/>
    <property type="match status" value="1"/>
</dbReference>
<dbReference type="Pfam" id="PF23247">
    <property type="entry name" value="LRR_RPS2"/>
    <property type="match status" value="2"/>
</dbReference>
<dbReference type="SUPFAM" id="SSF52047">
    <property type="entry name" value="RNI-like"/>
    <property type="match status" value="1"/>
</dbReference>
<dbReference type="PANTHER" id="PTHR33463:SF203">
    <property type="entry name" value="AAA+ ATPASE DOMAIN-CONTAINING PROTEIN"/>
    <property type="match status" value="1"/>
</dbReference>
<gene>
    <name evidence="3" type="ORF">Goshw_026106</name>
</gene>
<dbReference type="InterPro" id="IPR050905">
    <property type="entry name" value="Plant_NBS-LRR"/>
</dbReference>
<keyword evidence="4" id="KW-1185">Reference proteome</keyword>
<dbReference type="AlphaFoldDB" id="A0A7J9KUS1"/>